<dbReference type="GO" id="GO:0006654">
    <property type="term" value="P:phosphatidic acid biosynthetic process"/>
    <property type="evidence" value="ECO:0007669"/>
    <property type="project" value="TreeGrafter"/>
</dbReference>
<keyword evidence="6" id="KW-1185">Reference proteome</keyword>
<feature type="domain" description="Phospholipid/glycerol acyltransferase" evidence="4">
    <location>
        <begin position="42"/>
        <end position="158"/>
    </location>
</feature>
<evidence type="ECO:0000256" key="1">
    <source>
        <dbReference type="ARBA" id="ARBA00005189"/>
    </source>
</evidence>
<keyword evidence="3" id="KW-0012">Acyltransferase</keyword>
<evidence type="ECO:0000259" key="4">
    <source>
        <dbReference type="SMART" id="SM00563"/>
    </source>
</evidence>
<dbReference type="Pfam" id="PF01553">
    <property type="entry name" value="Acyltransferase"/>
    <property type="match status" value="1"/>
</dbReference>
<sequence length="202" mass="23974">MISSNHDPLTIWFFDLYFRLRMFFQFRGMEIHGEVPAAGKPVLLLQNHFSWWDGYWSFYLSRHIFKRKFHVMMLEEQLRRRMFINRCGAFSVRKDSRELIESLNYAVALLDDPTNLVCLYPQGQIQSQHQTPVTFERGASWILKRSKVDIQVCFCVCLVDYFSRAKPVVRFYLKSYEGAKTSAALATAYNEFRHQCITKQDE</sequence>
<comment type="caution">
    <text evidence="5">The sequence shown here is derived from an EMBL/GenBank/DDBJ whole genome shotgun (WGS) entry which is preliminary data.</text>
</comment>
<dbReference type="AlphaFoldDB" id="A0A0L8VDZ9"/>
<dbReference type="SUPFAM" id="SSF69593">
    <property type="entry name" value="Glycerol-3-phosphate (1)-acyltransferase"/>
    <property type="match status" value="1"/>
</dbReference>
<gene>
    <name evidence="5" type="ORF">NC99_05300</name>
</gene>
<dbReference type="PANTHER" id="PTHR10434:SF11">
    <property type="entry name" value="1-ACYL-SN-GLYCEROL-3-PHOSPHATE ACYLTRANSFERASE"/>
    <property type="match status" value="1"/>
</dbReference>
<dbReference type="PANTHER" id="PTHR10434">
    <property type="entry name" value="1-ACYL-SN-GLYCEROL-3-PHOSPHATE ACYLTRANSFERASE"/>
    <property type="match status" value="1"/>
</dbReference>
<dbReference type="EMBL" id="LGIA01000023">
    <property type="protein sequence ID" value="KOH46690.1"/>
    <property type="molecule type" value="Genomic_DNA"/>
</dbReference>
<reference evidence="6" key="1">
    <citation type="submission" date="2015-07" db="EMBL/GenBank/DDBJ databases">
        <title>Genome sequencing of Sunxiuqinia dokdonensis strain SK.</title>
        <authorList>
            <person name="Ahn S."/>
            <person name="Kim B.-C."/>
        </authorList>
    </citation>
    <scope>NUCLEOTIDE SEQUENCE [LARGE SCALE GENOMIC DNA]</scope>
    <source>
        <strain evidence="6">SK</strain>
    </source>
</reference>
<evidence type="ECO:0000256" key="2">
    <source>
        <dbReference type="ARBA" id="ARBA00022679"/>
    </source>
</evidence>
<proteinExistence type="predicted"/>
<dbReference type="GO" id="GO:0003841">
    <property type="term" value="F:1-acylglycerol-3-phosphate O-acyltransferase activity"/>
    <property type="evidence" value="ECO:0007669"/>
    <property type="project" value="TreeGrafter"/>
</dbReference>
<dbReference type="CDD" id="cd06551">
    <property type="entry name" value="LPLAT"/>
    <property type="match status" value="1"/>
</dbReference>
<comment type="pathway">
    <text evidence="1">Lipid metabolism.</text>
</comment>
<evidence type="ECO:0000256" key="3">
    <source>
        <dbReference type="ARBA" id="ARBA00023315"/>
    </source>
</evidence>
<dbReference type="GO" id="GO:0005886">
    <property type="term" value="C:plasma membrane"/>
    <property type="evidence" value="ECO:0007669"/>
    <property type="project" value="TreeGrafter"/>
</dbReference>
<dbReference type="RefSeq" id="WP_053179462.1">
    <property type="nucleotide sequence ID" value="NZ_LGIA01000023.1"/>
</dbReference>
<evidence type="ECO:0000313" key="5">
    <source>
        <dbReference type="EMBL" id="KOH46690.1"/>
    </source>
</evidence>
<dbReference type="STRING" id="1409788.NC99_05300"/>
<keyword evidence="2" id="KW-0808">Transferase</keyword>
<dbReference type="OrthoDB" id="152799at2"/>
<evidence type="ECO:0000313" key="6">
    <source>
        <dbReference type="Proteomes" id="UP000036958"/>
    </source>
</evidence>
<dbReference type="InterPro" id="IPR002123">
    <property type="entry name" value="Plipid/glycerol_acylTrfase"/>
</dbReference>
<dbReference type="SMART" id="SM00563">
    <property type="entry name" value="PlsC"/>
    <property type="match status" value="1"/>
</dbReference>
<dbReference type="Proteomes" id="UP000036958">
    <property type="component" value="Unassembled WGS sequence"/>
</dbReference>
<name>A0A0L8VDZ9_9BACT</name>
<protein>
    <recommendedName>
        <fullName evidence="4">Phospholipid/glycerol acyltransferase domain-containing protein</fullName>
    </recommendedName>
</protein>
<organism evidence="5 6">
    <name type="scientific">Sunxiuqinia dokdonensis</name>
    <dbReference type="NCBI Taxonomy" id="1409788"/>
    <lineage>
        <taxon>Bacteria</taxon>
        <taxon>Pseudomonadati</taxon>
        <taxon>Bacteroidota</taxon>
        <taxon>Bacteroidia</taxon>
        <taxon>Marinilabiliales</taxon>
        <taxon>Prolixibacteraceae</taxon>
        <taxon>Sunxiuqinia</taxon>
    </lineage>
</organism>
<accession>A0A0L8VDZ9</accession>